<reference evidence="6" key="1">
    <citation type="journal article" date="2019" name="Int. J. Syst. Evol. Microbiol.">
        <title>The Global Catalogue of Microorganisms (GCM) 10K type strain sequencing project: providing services to taxonomists for standard genome sequencing and annotation.</title>
        <authorList>
            <consortium name="The Broad Institute Genomics Platform"/>
            <consortium name="The Broad Institute Genome Sequencing Center for Infectious Disease"/>
            <person name="Wu L."/>
            <person name="Ma J."/>
        </authorList>
    </citation>
    <scope>NUCLEOTIDE SEQUENCE [LARGE SCALE GENOMIC DNA]</scope>
    <source>
        <strain evidence="6">CGMCC 1.19032</strain>
    </source>
</reference>
<dbReference type="PROSITE" id="PS00041">
    <property type="entry name" value="HTH_ARAC_FAMILY_1"/>
    <property type="match status" value="1"/>
</dbReference>
<dbReference type="InterPro" id="IPR009057">
    <property type="entry name" value="Homeodomain-like_sf"/>
</dbReference>
<dbReference type="RefSeq" id="WP_204654999.1">
    <property type="nucleotide sequence ID" value="NZ_JAFBFD010000049.1"/>
</dbReference>
<evidence type="ECO:0000256" key="2">
    <source>
        <dbReference type="ARBA" id="ARBA00023125"/>
    </source>
</evidence>
<feature type="domain" description="HTH araC/xylS-type" evidence="4">
    <location>
        <begin position="231"/>
        <end position="328"/>
    </location>
</feature>
<keyword evidence="3" id="KW-0804">Transcription</keyword>
<dbReference type="InterPro" id="IPR011051">
    <property type="entry name" value="RmlC_Cupin_sf"/>
</dbReference>
<organism evidence="5 6">
    <name type="scientific">Enterococcus lemanii</name>
    <dbReference type="NCBI Taxonomy" id="1159752"/>
    <lineage>
        <taxon>Bacteria</taxon>
        <taxon>Bacillati</taxon>
        <taxon>Bacillota</taxon>
        <taxon>Bacilli</taxon>
        <taxon>Lactobacillales</taxon>
        <taxon>Enterococcaceae</taxon>
        <taxon>Enterococcus</taxon>
    </lineage>
</organism>
<keyword evidence="2" id="KW-0238">DNA-binding</keyword>
<dbReference type="Proteomes" id="UP001595969">
    <property type="component" value="Unassembled WGS sequence"/>
</dbReference>
<keyword evidence="6" id="KW-1185">Reference proteome</keyword>
<dbReference type="InterPro" id="IPR018060">
    <property type="entry name" value="HTH_AraC"/>
</dbReference>
<evidence type="ECO:0000313" key="5">
    <source>
        <dbReference type="EMBL" id="MFC4719971.1"/>
    </source>
</evidence>
<dbReference type="SUPFAM" id="SSF51182">
    <property type="entry name" value="RmlC-like cupins"/>
    <property type="match status" value="1"/>
</dbReference>
<dbReference type="PROSITE" id="PS01124">
    <property type="entry name" value="HTH_ARAC_FAMILY_2"/>
    <property type="match status" value="1"/>
</dbReference>
<evidence type="ECO:0000259" key="4">
    <source>
        <dbReference type="PROSITE" id="PS01124"/>
    </source>
</evidence>
<dbReference type="SUPFAM" id="SSF46689">
    <property type="entry name" value="Homeodomain-like"/>
    <property type="match status" value="1"/>
</dbReference>
<dbReference type="SMART" id="SM00342">
    <property type="entry name" value="HTH_ARAC"/>
    <property type="match status" value="1"/>
</dbReference>
<dbReference type="PANTHER" id="PTHR43280:SF28">
    <property type="entry name" value="HTH-TYPE TRANSCRIPTIONAL ACTIVATOR RHAS"/>
    <property type="match status" value="1"/>
</dbReference>
<dbReference type="EMBL" id="JBHSGS010000051">
    <property type="protein sequence ID" value="MFC4719971.1"/>
    <property type="molecule type" value="Genomic_DNA"/>
</dbReference>
<dbReference type="PANTHER" id="PTHR43280">
    <property type="entry name" value="ARAC-FAMILY TRANSCRIPTIONAL REGULATOR"/>
    <property type="match status" value="1"/>
</dbReference>
<dbReference type="Pfam" id="PF12833">
    <property type="entry name" value="HTH_18"/>
    <property type="match status" value="1"/>
</dbReference>
<sequence>MDISTLDAFLFTPNIFEQVQYQTGESFNDIDELYQINNFFDKDRGKIRFPKSAFFKESNLYLSKHNRFASMVEHLHDFIEINYVYAGECVQYVNGKKVHLSTGSFFVLDRDVAHAIEPLGEKDILINILLNDQTFSSLFLYQLEKDQSLIGKFLSDAFSEQAIHDNYMVFDTQKAPQIHTQVQLMLCEYWSNEAETDKFVGQYLQLILSELMRIYREVTSQKNQNTKLDSMTVLDYIDKHYLEITLSDLEQVFNYSGNYISNTLKKVTGKNFQETVLEKKLLVAADLLKTSDLTIDEIAEVSGFNSTSYFYRQIKKKYQLTPKKLRKQLLTTKSLG</sequence>
<gene>
    <name evidence="5" type="ORF">ACFO5I_09560</name>
</gene>
<evidence type="ECO:0000313" key="6">
    <source>
        <dbReference type="Proteomes" id="UP001595969"/>
    </source>
</evidence>
<evidence type="ECO:0000256" key="3">
    <source>
        <dbReference type="ARBA" id="ARBA00023163"/>
    </source>
</evidence>
<dbReference type="Gene3D" id="2.60.120.10">
    <property type="entry name" value="Jelly Rolls"/>
    <property type="match status" value="1"/>
</dbReference>
<dbReference type="InterPro" id="IPR014710">
    <property type="entry name" value="RmlC-like_jellyroll"/>
</dbReference>
<dbReference type="Gene3D" id="1.10.10.60">
    <property type="entry name" value="Homeodomain-like"/>
    <property type="match status" value="2"/>
</dbReference>
<dbReference type="InterPro" id="IPR018062">
    <property type="entry name" value="HTH_AraC-typ_CS"/>
</dbReference>
<evidence type="ECO:0000256" key="1">
    <source>
        <dbReference type="ARBA" id="ARBA00023015"/>
    </source>
</evidence>
<dbReference type="InterPro" id="IPR003313">
    <property type="entry name" value="AraC-bd"/>
</dbReference>
<proteinExistence type="predicted"/>
<comment type="caution">
    <text evidence="5">The sequence shown here is derived from an EMBL/GenBank/DDBJ whole genome shotgun (WGS) entry which is preliminary data.</text>
</comment>
<accession>A0ABV9MVE2</accession>
<keyword evidence="1" id="KW-0805">Transcription regulation</keyword>
<dbReference type="Pfam" id="PF02311">
    <property type="entry name" value="AraC_binding"/>
    <property type="match status" value="1"/>
</dbReference>
<name>A0ABV9MVE2_9ENTE</name>
<protein>
    <submittedName>
        <fullName evidence="5">AraC family transcriptional regulator</fullName>
    </submittedName>
</protein>